<accession>A0A172TZK0</accession>
<proteinExistence type="predicted"/>
<dbReference type="InterPro" id="IPR004358">
    <property type="entry name" value="Sig_transdc_His_kin-like_C"/>
</dbReference>
<name>A0A172TZK0_9BACT</name>
<dbReference type="KEGG" id="fla:SY85_19715"/>
<keyword evidence="7" id="KW-1133">Transmembrane helix</keyword>
<evidence type="ECO:0000313" key="10">
    <source>
        <dbReference type="EMBL" id="ANE52378.1"/>
    </source>
</evidence>
<reference evidence="10 11" key="2">
    <citation type="journal article" date="2016" name="Int. J. Syst. Evol. Microbiol.">
        <title>Flavisolibacter tropicus sp. nov., isolated from tropical soil.</title>
        <authorList>
            <person name="Lee J.J."/>
            <person name="Kang M.S."/>
            <person name="Kim G.S."/>
            <person name="Lee C.S."/>
            <person name="Lim S."/>
            <person name="Lee J."/>
            <person name="Roh S.H."/>
            <person name="Kang H."/>
            <person name="Ha J.M."/>
            <person name="Bae S."/>
            <person name="Jung H.Y."/>
            <person name="Kim M.K."/>
        </authorList>
    </citation>
    <scope>NUCLEOTIDE SEQUENCE [LARGE SCALE GENOMIC DNA]</scope>
    <source>
        <strain evidence="10 11">LCS9</strain>
    </source>
</reference>
<dbReference type="GO" id="GO:0000155">
    <property type="term" value="F:phosphorelay sensor kinase activity"/>
    <property type="evidence" value="ECO:0007669"/>
    <property type="project" value="InterPro"/>
</dbReference>
<dbReference type="InterPro" id="IPR050351">
    <property type="entry name" value="BphY/WalK/GraS-like"/>
</dbReference>
<dbReference type="InterPro" id="IPR036097">
    <property type="entry name" value="HisK_dim/P_sf"/>
</dbReference>
<dbReference type="Proteomes" id="UP000077177">
    <property type="component" value="Chromosome"/>
</dbReference>
<evidence type="ECO:0000256" key="5">
    <source>
        <dbReference type="ARBA" id="ARBA00022679"/>
    </source>
</evidence>
<dbReference type="Gene3D" id="6.10.340.10">
    <property type="match status" value="1"/>
</dbReference>
<evidence type="ECO:0000256" key="4">
    <source>
        <dbReference type="ARBA" id="ARBA00022553"/>
    </source>
</evidence>
<evidence type="ECO:0000259" key="8">
    <source>
        <dbReference type="PROSITE" id="PS50109"/>
    </source>
</evidence>
<dbReference type="SMART" id="SM00304">
    <property type="entry name" value="HAMP"/>
    <property type="match status" value="1"/>
</dbReference>
<dbReference type="PROSITE" id="PS50109">
    <property type="entry name" value="HIS_KIN"/>
    <property type="match status" value="1"/>
</dbReference>
<dbReference type="PANTHER" id="PTHR42878:SF15">
    <property type="entry name" value="BACTERIOPHYTOCHROME"/>
    <property type="match status" value="1"/>
</dbReference>
<dbReference type="PRINTS" id="PR00344">
    <property type="entry name" value="BCTRLSENSOR"/>
</dbReference>
<protein>
    <recommendedName>
        <fullName evidence="3">histidine kinase</fullName>
        <ecNumber evidence="3">2.7.13.3</ecNumber>
    </recommendedName>
</protein>
<dbReference type="STRING" id="1492898.SY85_19715"/>
<dbReference type="InterPro" id="IPR036890">
    <property type="entry name" value="HATPase_C_sf"/>
</dbReference>
<keyword evidence="6" id="KW-0418">Kinase</keyword>
<organism evidence="10 11">
    <name type="scientific">Flavisolibacter tropicus</name>
    <dbReference type="NCBI Taxonomy" id="1492898"/>
    <lineage>
        <taxon>Bacteria</taxon>
        <taxon>Pseudomonadati</taxon>
        <taxon>Bacteroidota</taxon>
        <taxon>Chitinophagia</taxon>
        <taxon>Chitinophagales</taxon>
        <taxon>Chitinophagaceae</taxon>
        <taxon>Flavisolibacter</taxon>
    </lineage>
</organism>
<dbReference type="Gene3D" id="3.30.565.10">
    <property type="entry name" value="Histidine kinase-like ATPase, C-terminal domain"/>
    <property type="match status" value="1"/>
</dbReference>
<evidence type="ECO:0000313" key="11">
    <source>
        <dbReference type="Proteomes" id="UP000077177"/>
    </source>
</evidence>
<dbReference type="InterPro" id="IPR003594">
    <property type="entry name" value="HATPase_dom"/>
</dbReference>
<comment type="catalytic activity">
    <reaction evidence="1">
        <text>ATP + protein L-histidine = ADP + protein N-phospho-L-histidine.</text>
        <dbReference type="EC" id="2.7.13.3"/>
    </reaction>
</comment>
<comment type="subcellular location">
    <subcellularLocation>
        <location evidence="2">Membrane</location>
    </subcellularLocation>
</comment>
<dbReference type="CDD" id="cd06225">
    <property type="entry name" value="HAMP"/>
    <property type="match status" value="1"/>
</dbReference>
<feature type="domain" description="Histidine kinase" evidence="8">
    <location>
        <begin position="281"/>
        <end position="492"/>
    </location>
</feature>
<dbReference type="AlphaFoldDB" id="A0A172TZK0"/>
<dbReference type="Gene3D" id="1.10.287.130">
    <property type="match status" value="1"/>
</dbReference>
<dbReference type="SUPFAM" id="SSF158472">
    <property type="entry name" value="HAMP domain-like"/>
    <property type="match status" value="1"/>
</dbReference>
<dbReference type="Pfam" id="PF05227">
    <property type="entry name" value="CHASE3"/>
    <property type="match status" value="1"/>
</dbReference>
<dbReference type="InterPro" id="IPR007891">
    <property type="entry name" value="CHASE3"/>
</dbReference>
<dbReference type="EC" id="2.7.13.3" evidence="3"/>
<dbReference type="Pfam" id="PF00672">
    <property type="entry name" value="HAMP"/>
    <property type="match status" value="1"/>
</dbReference>
<feature type="transmembrane region" description="Helical" evidence="7">
    <location>
        <begin position="193"/>
        <end position="213"/>
    </location>
</feature>
<dbReference type="InterPro" id="IPR003661">
    <property type="entry name" value="HisK_dim/P_dom"/>
</dbReference>
<dbReference type="InterPro" id="IPR005467">
    <property type="entry name" value="His_kinase_dom"/>
</dbReference>
<keyword evidence="7" id="KW-0472">Membrane</keyword>
<dbReference type="SUPFAM" id="SSF47384">
    <property type="entry name" value="Homodimeric domain of signal transducing histidine kinase"/>
    <property type="match status" value="1"/>
</dbReference>
<keyword evidence="5" id="KW-0808">Transferase</keyword>
<dbReference type="GO" id="GO:0000156">
    <property type="term" value="F:phosphorelay response regulator activity"/>
    <property type="evidence" value="ECO:0007669"/>
    <property type="project" value="TreeGrafter"/>
</dbReference>
<dbReference type="InterPro" id="IPR003660">
    <property type="entry name" value="HAMP_dom"/>
</dbReference>
<dbReference type="OrthoDB" id="9766459at2"/>
<dbReference type="PROSITE" id="PS50885">
    <property type="entry name" value="HAMP"/>
    <property type="match status" value="1"/>
</dbReference>
<feature type="domain" description="HAMP" evidence="9">
    <location>
        <begin position="214"/>
        <end position="266"/>
    </location>
</feature>
<dbReference type="SMART" id="SM00387">
    <property type="entry name" value="HATPase_c"/>
    <property type="match status" value="1"/>
</dbReference>
<gene>
    <name evidence="10" type="ORF">SY85_19715</name>
</gene>
<evidence type="ECO:0000256" key="6">
    <source>
        <dbReference type="ARBA" id="ARBA00022777"/>
    </source>
</evidence>
<evidence type="ECO:0000256" key="1">
    <source>
        <dbReference type="ARBA" id="ARBA00000085"/>
    </source>
</evidence>
<dbReference type="SUPFAM" id="SSF55874">
    <property type="entry name" value="ATPase domain of HSP90 chaperone/DNA topoisomerase II/histidine kinase"/>
    <property type="match status" value="1"/>
</dbReference>
<dbReference type="CDD" id="cd00082">
    <property type="entry name" value="HisKA"/>
    <property type="match status" value="1"/>
</dbReference>
<keyword evidence="4" id="KW-0597">Phosphoprotein</keyword>
<evidence type="ECO:0000259" key="9">
    <source>
        <dbReference type="PROSITE" id="PS50885"/>
    </source>
</evidence>
<evidence type="ECO:0000256" key="2">
    <source>
        <dbReference type="ARBA" id="ARBA00004370"/>
    </source>
</evidence>
<dbReference type="RefSeq" id="WP_066406770.1">
    <property type="nucleotide sequence ID" value="NZ_CP011390.1"/>
</dbReference>
<reference evidence="11" key="1">
    <citation type="submission" date="2015-01" db="EMBL/GenBank/DDBJ databases">
        <title>Flavisolibacter sp./LCS9/ whole genome sequencing.</title>
        <authorList>
            <person name="Kim M.K."/>
            <person name="Srinivasan S."/>
            <person name="Lee J.-J."/>
        </authorList>
    </citation>
    <scope>NUCLEOTIDE SEQUENCE [LARGE SCALE GENOMIC DNA]</scope>
    <source>
        <strain evidence="11">LCS9</strain>
    </source>
</reference>
<evidence type="ECO:0000256" key="7">
    <source>
        <dbReference type="SAM" id="Phobius"/>
    </source>
</evidence>
<feature type="transmembrane region" description="Helical" evidence="7">
    <location>
        <begin position="6"/>
        <end position="26"/>
    </location>
</feature>
<dbReference type="EMBL" id="CP011390">
    <property type="protein sequence ID" value="ANE52378.1"/>
    <property type="molecule type" value="Genomic_DNA"/>
</dbReference>
<dbReference type="GO" id="GO:0007234">
    <property type="term" value="P:osmosensory signaling via phosphorelay pathway"/>
    <property type="evidence" value="ECO:0007669"/>
    <property type="project" value="TreeGrafter"/>
</dbReference>
<keyword evidence="11" id="KW-1185">Reference proteome</keyword>
<sequence>MKISHLIFLAFFFIIILFSATTVINFKQWERVQEHTEYVSTSGAVVRNGTRFQRNILNMVSGLRGYLLTGETYFLQVYDSATLENSAILDELSHLIAADSPQQLRLKKIEELHEKWINEFANPLKNARAVAAKTDNGVVAFNRFYRGKLVEVDEEGIHKQLQSMFREFTNYEYDIREDRKVELAASVKRTRRISLILTIVSVLIGLAIVGFLIQRIRRRIHTMVNMSNTIAAGNYSIQIEDSNKDELSELAHSLNHMAQVLAENFSLLKQKNNELDQFAHIVSHDLKAPLRGIDNVISWIDEDHSEELPPKVKDYLQLIKGRVTRSENLIQGILSYARVDKETATMEEVDISKMIEEIKGNMEVKPGVEVVTQGSLPVLRTEAVPLMQVFSNLISNAIKYHNQATGQVKIYCQDEGARFRFFVEDDGPGIAQNHFNKIFVIFQTLHERDSFESTGVGLAIVKKILDARKETIQVSSELGKGSVFSFTWAKNK</sequence>
<evidence type="ECO:0000256" key="3">
    <source>
        <dbReference type="ARBA" id="ARBA00012438"/>
    </source>
</evidence>
<dbReference type="Pfam" id="PF00512">
    <property type="entry name" value="HisKA"/>
    <property type="match status" value="1"/>
</dbReference>
<dbReference type="GO" id="GO:0030295">
    <property type="term" value="F:protein kinase activator activity"/>
    <property type="evidence" value="ECO:0007669"/>
    <property type="project" value="TreeGrafter"/>
</dbReference>
<dbReference type="SMART" id="SM00388">
    <property type="entry name" value="HisKA"/>
    <property type="match status" value="1"/>
</dbReference>
<dbReference type="GO" id="GO:0016020">
    <property type="term" value="C:membrane"/>
    <property type="evidence" value="ECO:0007669"/>
    <property type="project" value="UniProtKB-SubCell"/>
</dbReference>
<keyword evidence="7" id="KW-0812">Transmembrane</keyword>
<dbReference type="Pfam" id="PF02518">
    <property type="entry name" value="HATPase_c"/>
    <property type="match status" value="1"/>
</dbReference>
<dbReference type="PANTHER" id="PTHR42878">
    <property type="entry name" value="TWO-COMPONENT HISTIDINE KINASE"/>
    <property type="match status" value="1"/>
</dbReference>